<organism evidence="2 3">
    <name type="scientific">Alteromonas aquimaris</name>
    <dbReference type="NCBI Taxonomy" id="2998417"/>
    <lineage>
        <taxon>Bacteria</taxon>
        <taxon>Pseudomonadati</taxon>
        <taxon>Pseudomonadota</taxon>
        <taxon>Gammaproteobacteria</taxon>
        <taxon>Alteromonadales</taxon>
        <taxon>Alteromonadaceae</taxon>
        <taxon>Alteromonas/Salinimonas group</taxon>
        <taxon>Alteromonas</taxon>
    </lineage>
</organism>
<name>A0ABT3P339_9ALTE</name>
<gene>
    <name evidence="2" type="ORF">OPS25_01505</name>
</gene>
<keyword evidence="1" id="KW-1133">Transmembrane helix</keyword>
<feature type="transmembrane region" description="Helical" evidence="1">
    <location>
        <begin position="101"/>
        <end position="122"/>
    </location>
</feature>
<protein>
    <recommendedName>
        <fullName evidence="4">DUF624 domain-containing protein</fullName>
    </recommendedName>
</protein>
<keyword evidence="3" id="KW-1185">Reference proteome</keyword>
<dbReference type="Proteomes" id="UP001142810">
    <property type="component" value="Unassembled WGS sequence"/>
</dbReference>
<dbReference type="RefSeq" id="WP_265615880.1">
    <property type="nucleotide sequence ID" value="NZ_JAPFRD010000002.1"/>
</dbReference>
<evidence type="ECO:0000313" key="2">
    <source>
        <dbReference type="EMBL" id="MCW8107179.1"/>
    </source>
</evidence>
<reference evidence="2" key="1">
    <citation type="submission" date="2022-11" db="EMBL/GenBank/DDBJ databases">
        <title>Alteromonas sp. nov., isolated from sea water of the Qingdao.</title>
        <authorList>
            <person name="Wang Q."/>
        </authorList>
    </citation>
    <scope>NUCLEOTIDE SEQUENCE</scope>
    <source>
        <strain evidence="2">ASW11-7</strain>
    </source>
</reference>
<evidence type="ECO:0000256" key="1">
    <source>
        <dbReference type="SAM" id="Phobius"/>
    </source>
</evidence>
<keyword evidence="1" id="KW-0472">Membrane</keyword>
<feature type="transmembrane region" description="Helical" evidence="1">
    <location>
        <begin position="142"/>
        <end position="160"/>
    </location>
</feature>
<dbReference type="EMBL" id="JAPFRD010000002">
    <property type="protein sequence ID" value="MCW8107179.1"/>
    <property type="molecule type" value="Genomic_DNA"/>
</dbReference>
<feature type="transmembrane region" description="Helical" evidence="1">
    <location>
        <begin position="37"/>
        <end position="55"/>
    </location>
</feature>
<accession>A0ABT3P339</accession>
<feature type="transmembrane region" description="Helical" evidence="1">
    <location>
        <begin position="191"/>
        <end position="219"/>
    </location>
</feature>
<sequence length="236" mass="26060">MDLVSSFSVTKKHVHQSSVSNWLVGGWHLFKTAPVKLTVVMLSLFVIEGVIQIIPGPTGMLLSKWVASSIVIALWPLMDNLAKSGKFHLSALKKYSGWRKAAMLAVILASPFLLQVFTAFLLMGQPGLDLILFAEAQIVPPIFVSLVLISAIPLVMLLQFSPAKLLIDKQSVFQSLVQSVRMVIKAWRPMMVLALVNVLLIGLAPYTFALSFIFFGPWLCCVNYQAYRALTAQEAK</sequence>
<evidence type="ECO:0000313" key="3">
    <source>
        <dbReference type="Proteomes" id="UP001142810"/>
    </source>
</evidence>
<comment type="caution">
    <text evidence="2">The sequence shown here is derived from an EMBL/GenBank/DDBJ whole genome shotgun (WGS) entry which is preliminary data.</text>
</comment>
<evidence type="ECO:0008006" key="4">
    <source>
        <dbReference type="Google" id="ProtNLM"/>
    </source>
</evidence>
<proteinExistence type="predicted"/>
<keyword evidence="1" id="KW-0812">Transmembrane</keyword>